<evidence type="ECO:0000259" key="5">
    <source>
        <dbReference type="Pfam" id="PF01464"/>
    </source>
</evidence>
<dbReference type="PANTHER" id="PTHR37423">
    <property type="entry name" value="SOLUBLE LYTIC MUREIN TRANSGLYCOSYLASE-RELATED"/>
    <property type="match status" value="1"/>
</dbReference>
<dbReference type="RefSeq" id="WP_277278069.1">
    <property type="nucleotide sequence ID" value="NZ_JAROCY010000010.1"/>
</dbReference>
<evidence type="ECO:0000256" key="4">
    <source>
        <dbReference type="SAM" id="SignalP"/>
    </source>
</evidence>
<evidence type="ECO:0000313" key="7">
    <source>
        <dbReference type="Proteomes" id="UP001222770"/>
    </source>
</evidence>
<comment type="caution">
    <text evidence="6">The sequence shown here is derived from an EMBL/GenBank/DDBJ whole genome shotgun (WGS) entry which is preliminary data.</text>
</comment>
<gene>
    <name evidence="6" type="ORF">POM99_11935</name>
</gene>
<organism evidence="6 7">
    <name type="scientific">Novosphingobium cyanobacteriorum</name>
    <dbReference type="NCBI Taxonomy" id="3024215"/>
    <lineage>
        <taxon>Bacteria</taxon>
        <taxon>Pseudomonadati</taxon>
        <taxon>Pseudomonadota</taxon>
        <taxon>Alphaproteobacteria</taxon>
        <taxon>Sphingomonadales</taxon>
        <taxon>Sphingomonadaceae</taxon>
        <taxon>Novosphingobium</taxon>
    </lineage>
</organism>
<dbReference type="InterPro" id="IPR008939">
    <property type="entry name" value="Lytic_TGlycosylase_superhlx_U"/>
</dbReference>
<evidence type="ECO:0000256" key="3">
    <source>
        <dbReference type="ARBA" id="ARBA00022729"/>
    </source>
</evidence>
<feature type="domain" description="Transglycosylase SLT" evidence="5">
    <location>
        <begin position="418"/>
        <end position="526"/>
    </location>
</feature>
<dbReference type="InterPro" id="IPR008258">
    <property type="entry name" value="Transglycosylase_SLT_dom_1"/>
</dbReference>
<keyword evidence="3 4" id="KW-0732">Signal</keyword>
<dbReference type="SUPFAM" id="SSF53955">
    <property type="entry name" value="Lysozyme-like"/>
    <property type="match status" value="1"/>
</dbReference>
<dbReference type="InterPro" id="IPR023346">
    <property type="entry name" value="Lysozyme-like_dom_sf"/>
</dbReference>
<feature type="chain" id="PRO_5045682972" evidence="4">
    <location>
        <begin position="29"/>
        <end position="593"/>
    </location>
</feature>
<dbReference type="CDD" id="cd13401">
    <property type="entry name" value="Slt70-like"/>
    <property type="match status" value="1"/>
</dbReference>
<comment type="similarity">
    <text evidence="1">Belongs to the transglycosylase Slt family.</text>
</comment>
<evidence type="ECO:0000256" key="1">
    <source>
        <dbReference type="ARBA" id="ARBA00007734"/>
    </source>
</evidence>
<reference evidence="6 7" key="1">
    <citation type="submission" date="2023-03" db="EMBL/GenBank/DDBJ databases">
        <title>Novosphingobium cyanobacteriorum sp. nov., isolated from a eutrophic reservoir during the Microcystis bloom period.</title>
        <authorList>
            <person name="Kang M."/>
            <person name="Le V."/>
            <person name="Ko S.-R."/>
            <person name="Lee S.-A."/>
            <person name="Ahn C.-Y."/>
        </authorList>
    </citation>
    <scope>NUCLEOTIDE SEQUENCE [LARGE SCALE GENOMIC DNA]</scope>
    <source>
        <strain evidence="6 7">HBC54</strain>
    </source>
</reference>
<keyword evidence="7" id="KW-1185">Reference proteome</keyword>
<accession>A0ABT6CLF3</accession>
<dbReference type="Pfam" id="PF01464">
    <property type="entry name" value="SLT"/>
    <property type="match status" value="1"/>
</dbReference>
<evidence type="ECO:0000256" key="2">
    <source>
        <dbReference type="ARBA" id="ARBA00009387"/>
    </source>
</evidence>
<sequence length="593" mass="64164">MNFARTLRVALTGAAALGGLAAALPAHANSAAVDYFRNRADRTAVPSLLSQDDRSYYKTLFGAIEKQDWATVQQLFAQRQDGPLHAVARAQYFLAASSPKAELQPLTDLLTRAPDLPWSDQVGRLALKRGATSLPIALPGTQPLFNLPSLSKRLKPRSIADGTMPDGVAAAITDRIKNDDPMGARVLLDGVDATLSAEARAEWRQKVGWAFYIENDDASARAISLSAFESGNGPWVAEAMWTAGLAAWRMDDCMAAADAFGKAAGMASNPELSSAANYWAGRAWMRCRQPQKVTASLRAAASARDTLYGMIAAEALGLRDSAPAAAPDFSSDDWQRLRTVNNVRIAVQLAEIGEDGLADEVLRYQARIGDPGQYAPLSRLARDLGLPSTQLWMAYNAPAGARPDDAARFPAPKWVPANGWKVDPALLFAHSLQESNFRTAVTSPAGAKGLMQVLPGTARDLTKADPSMAGFDSQLDVPQVNLAFGQSYLTRLKDRSETQGLLPKVIAAYNAGPMPIGRWNTEIRDKGDPLLWMESIPYWETRGYVATVMRNYWMYERQAGGPSESRIGLAQGMWPRFPGLNGADSVRIASRGN</sequence>
<proteinExistence type="inferred from homology"/>
<dbReference type="SUPFAM" id="SSF48435">
    <property type="entry name" value="Bacterial muramidases"/>
    <property type="match status" value="1"/>
</dbReference>
<dbReference type="PANTHER" id="PTHR37423:SF2">
    <property type="entry name" value="MEMBRANE-BOUND LYTIC MUREIN TRANSGLYCOSYLASE C"/>
    <property type="match status" value="1"/>
</dbReference>
<dbReference type="Gene3D" id="1.25.20.10">
    <property type="entry name" value="Bacterial muramidases"/>
    <property type="match status" value="2"/>
</dbReference>
<name>A0ABT6CLF3_9SPHN</name>
<evidence type="ECO:0000313" key="6">
    <source>
        <dbReference type="EMBL" id="MDF8333915.1"/>
    </source>
</evidence>
<comment type="similarity">
    <text evidence="2">Belongs to the virb1 family.</text>
</comment>
<dbReference type="Gene3D" id="1.10.530.10">
    <property type="match status" value="1"/>
</dbReference>
<dbReference type="EMBL" id="JAROCY010000010">
    <property type="protein sequence ID" value="MDF8333915.1"/>
    <property type="molecule type" value="Genomic_DNA"/>
</dbReference>
<dbReference type="Proteomes" id="UP001222770">
    <property type="component" value="Unassembled WGS sequence"/>
</dbReference>
<feature type="signal peptide" evidence="4">
    <location>
        <begin position="1"/>
        <end position="28"/>
    </location>
</feature>
<protein>
    <submittedName>
        <fullName evidence="6">Lytic transglycosylase domain-containing protein</fullName>
    </submittedName>
</protein>